<dbReference type="Pfam" id="PF13489">
    <property type="entry name" value="Methyltransf_23"/>
    <property type="match status" value="1"/>
</dbReference>
<evidence type="ECO:0000313" key="2">
    <source>
        <dbReference type="Proteomes" id="UP000237438"/>
    </source>
</evidence>
<organism evidence="1 2">
    <name type="scientific">Erysiphe pulchra</name>
    <dbReference type="NCBI Taxonomy" id="225359"/>
    <lineage>
        <taxon>Eukaryota</taxon>
        <taxon>Fungi</taxon>
        <taxon>Dikarya</taxon>
        <taxon>Ascomycota</taxon>
        <taxon>Pezizomycotina</taxon>
        <taxon>Leotiomycetes</taxon>
        <taxon>Erysiphales</taxon>
        <taxon>Erysiphaceae</taxon>
        <taxon>Erysiphe</taxon>
    </lineage>
</organism>
<dbReference type="PANTHER" id="PTHR43591">
    <property type="entry name" value="METHYLTRANSFERASE"/>
    <property type="match status" value="1"/>
</dbReference>
<feature type="non-terminal residue" evidence="1">
    <location>
        <position position="402"/>
    </location>
</feature>
<dbReference type="AlphaFoldDB" id="A0A2S4PRS2"/>
<dbReference type="STRING" id="225359.A0A2S4PRS2"/>
<dbReference type="GO" id="GO:0008168">
    <property type="term" value="F:methyltransferase activity"/>
    <property type="evidence" value="ECO:0007669"/>
    <property type="project" value="TreeGrafter"/>
</dbReference>
<dbReference type="Gene3D" id="3.40.50.150">
    <property type="entry name" value="Vaccinia Virus protein VP39"/>
    <property type="match status" value="1"/>
</dbReference>
<sequence length="402" mass="46229">QPLHDNDSTLGDDTGSEADYCSVTDSVYDFPVENGRTYHAYMDGKYLFPNDERERERMELVYDAINFIFEGKPFFAPVRNPHKIIDMGTGTGAWAIDVGDRYPEAHVVGIDLSPIQPKWVAPNVEFRVDDIDQPWAFSRSISFIHSRLMSGHSIRNWPSYFRKCFTHLSPGGWVEAQEITLIPRCASTGPFSSDSYILEWHEIFLQGMRRAGYDLNITADDIAIAMEQAGFINVHIRREIMPLGPWCPERHLREAGRLVSESLLQGIGGISSAVFTRILGWQFIDLELFLRNVRRELRSRNIHAFWPLLVALHHFHNFSLSLLRQRKICCIWTETPITTIPANATALMDVERKLEQGQGYVDSKLRSDKTQIVIKCDRGGRYRSRVASYYEEKKRICIQIDI</sequence>
<protein>
    <recommendedName>
        <fullName evidence="3">S-adenosyl-L-methionine-dependent methyltransferase</fullName>
    </recommendedName>
</protein>
<evidence type="ECO:0008006" key="3">
    <source>
        <dbReference type="Google" id="ProtNLM"/>
    </source>
</evidence>
<keyword evidence="2" id="KW-1185">Reference proteome</keyword>
<dbReference type="SUPFAM" id="SSF53335">
    <property type="entry name" value="S-adenosyl-L-methionine-dependent methyltransferases"/>
    <property type="match status" value="1"/>
</dbReference>
<dbReference type="OrthoDB" id="2013972at2759"/>
<dbReference type="PANTHER" id="PTHR43591:SF10">
    <property type="entry name" value="ABC TRANSMEMBRANE TYPE-1 DOMAIN-CONTAINING PROTEIN-RELATED"/>
    <property type="match status" value="1"/>
</dbReference>
<gene>
    <name evidence="1" type="ORF">EPUL_002667</name>
</gene>
<reference evidence="1 2" key="1">
    <citation type="submission" date="2017-10" db="EMBL/GenBank/DDBJ databases">
        <title>Development of genomic resources for the powdery mildew, Erysiphe pulchra.</title>
        <authorList>
            <person name="Wadl P.A."/>
            <person name="Mack B.M."/>
            <person name="Moore G."/>
            <person name="Beltz S.B."/>
        </authorList>
    </citation>
    <scope>NUCLEOTIDE SEQUENCE [LARGE SCALE GENOMIC DNA]</scope>
    <source>
        <strain evidence="1">Cflorida</strain>
    </source>
</reference>
<feature type="non-terminal residue" evidence="1">
    <location>
        <position position="1"/>
    </location>
</feature>
<dbReference type="CDD" id="cd02440">
    <property type="entry name" value="AdoMet_MTases"/>
    <property type="match status" value="1"/>
</dbReference>
<comment type="caution">
    <text evidence="1">The sequence shown here is derived from an EMBL/GenBank/DDBJ whole genome shotgun (WGS) entry which is preliminary data.</text>
</comment>
<dbReference type="Proteomes" id="UP000237438">
    <property type="component" value="Unassembled WGS sequence"/>
</dbReference>
<evidence type="ECO:0000313" key="1">
    <source>
        <dbReference type="EMBL" id="POS84738.1"/>
    </source>
</evidence>
<accession>A0A2S4PRS2</accession>
<proteinExistence type="predicted"/>
<dbReference type="EMBL" id="PEDP01000880">
    <property type="protein sequence ID" value="POS84738.1"/>
    <property type="molecule type" value="Genomic_DNA"/>
</dbReference>
<dbReference type="InterPro" id="IPR029063">
    <property type="entry name" value="SAM-dependent_MTases_sf"/>
</dbReference>
<name>A0A2S4PRS2_9PEZI</name>